<evidence type="ECO:0000259" key="1">
    <source>
        <dbReference type="Pfam" id="PF12680"/>
    </source>
</evidence>
<organism evidence="2 3">
    <name type="scientific">Ruania alba</name>
    <dbReference type="NCBI Taxonomy" id="648782"/>
    <lineage>
        <taxon>Bacteria</taxon>
        <taxon>Bacillati</taxon>
        <taxon>Actinomycetota</taxon>
        <taxon>Actinomycetes</taxon>
        <taxon>Micrococcales</taxon>
        <taxon>Ruaniaceae</taxon>
        <taxon>Ruania</taxon>
    </lineage>
</organism>
<protein>
    <submittedName>
        <fullName evidence="2">Ketosteroid isomerase-related protein</fullName>
    </submittedName>
</protein>
<reference evidence="3" key="1">
    <citation type="submission" date="2016-10" db="EMBL/GenBank/DDBJ databases">
        <authorList>
            <person name="Varghese N."/>
            <person name="Submissions S."/>
        </authorList>
    </citation>
    <scope>NUCLEOTIDE SEQUENCE [LARGE SCALE GENOMIC DNA]</scope>
    <source>
        <strain evidence="3">DSM 21368</strain>
    </source>
</reference>
<evidence type="ECO:0000313" key="2">
    <source>
        <dbReference type="EMBL" id="SEE30037.1"/>
    </source>
</evidence>
<dbReference type="SUPFAM" id="SSF54427">
    <property type="entry name" value="NTF2-like"/>
    <property type="match status" value="1"/>
</dbReference>
<name>A0A1H5HPY3_9MICO</name>
<dbReference type="InterPro" id="IPR037401">
    <property type="entry name" value="SnoaL-like"/>
</dbReference>
<dbReference type="AlphaFoldDB" id="A0A1H5HPY3"/>
<accession>A0A1H5HPY3</accession>
<dbReference type="EMBL" id="FNTX01000001">
    <property type="protein sequence ID" value="SEE30037.1"/>
    <property type="molecule type" value="Genomic_DNA"/>
</dbReference>
<dbReference type="InterPro" id="IPR032710">
    <property type="entry name" value="NTF2-like_dom_sf"/>
</dbReference>
<sequence length="133" mass="15239">MVSTSDPIERPQVEDSFFARYQRAWSECDIEGIVSMMTPDGVYEASFGPEPWGVRHVGRETIRAALEEMWRDPSRRSRHIYGDRFLLGDRGFSEWTSERTEPDGTTAVVHGADFYRFTDGLVAEKIAYRKVVG</sequence>
<evidence type="ECO:0000313" key="3">
    <source>
        <dbReference type="Proteomes" id="UP000199220"/>
    </source>
</evidence>
<keyword evidence="2" id="KW-0413">Isomerase</keyword>
<keyword evidence="3" id="KW-1185">Reference proteome</keyword>
<dbReference type="Gene3D" id="3.10.450.50">
    <property type="match status" value="1"/>
</dbReference>
<dbReference type="RefSeq" id="WP_175477023.1">
    <property type="nucleotide sequence ID" value="NZ_FNTX01000001.1"/>
</dbReference>
<dbReference type="Pfam" id="PF12680">
    <property type="entry name" value="SnoaL_2"/>
    <property type="match status" value="1"/>
</dbReference>
<proteinExistence type="predicted"/>
<feature type="domain" description="SnoaL-like" evidence="1">
    <location>
        <begin position="19"/>
        <end position="124"/>
    </location>
</feature>
<dbReference type="GO" id="GO:0016853">
    <property type="term" value="F:isomerase activity"/>
    <property type="evidence" value="ECO:0007669"/>
    <property type="project" value="UniProtKB-KW"/>
</dbReference>
<gene>
    <name evidence="2" type="ORF">SAMN04488554_2030</name>
</gene>
<dbReference type="Proteomes" id="UP000199220">
    <property type="component" value="Unassembled WGS sequence"/>
</dbReference>
<dbReference type="STRING" id="648782.SAMN04488554_2030"/>